<protein>
    <submittedName>
        <fullName evidence="2">Uncharacterized protein</fullName>
    </submittedName>
</protein>
<keyword evidence="3" id="KW-1185">Reference proteome</keyword>
<keyword evidence="1" id="KW-0812">Transmembrane</keyword>
<evidence type="ECO:0000313" key="3">
    <source>
        <dbReference type="Proteomes" id="UP000317839"/>
    </source>
</evidence>
<organism evidence="2 3">
    <name type="scientific">Aliikangiella marina</name>
    <dbReference type="NCBI Taxonomy" id="1712262"/>
    <lineage>
        <taxon>Bacteria</taxon>
        <taxon>Pseudomonadati</taxon>
        <taxon>Pseudomonadota</taxon>
        <taxon>Gammaproteobacteria</taxon>
        <taxon>Oceanospirillales</taxon>
        <taxon>Pleioneaceae</taxon>
        <taxon>Aliikangiella</taxon>
    </lineage>
</organism>
<accession>A0A545TBR6</accession>
<gene>
    <name evidence="2" type="ORF">FLL45_06670</name>
</gene>
<evidence type="ECO:0000313" key="2">
    <source>
        <dbReference type="EMBL" id="TQV74641.1"/>
    </source>
</evidence>
<proteinExistence type="predicted"/>
<sequence length="154" mass="17487">MPRKGLGYTQQQWTNLIIFVISALVLLFLFIGKIMEKNIDEQTDRVVELVRIDFGGLEIWREQQNWLSSSAQLQAVEIQAIADRWQSLVNKPGETYQSLPSGGRTVLLYFSTVAQPVVCKVINRKGSLLIAFITTQQLIELPSAERSLYFPEVS</sequence>
<comment type="caution">
    <text evidence="2">The sequence shown here is derived from an EMBL/GenBank/DDBJ whole genome shotgun (WGS) entry which is preliminary data.</text>
</comment>
<dbReference type="AlphaFoldDB" id="A0A545TBR6"/>
<dbReference type="EMBL" id="VIKR01000002">
    <property type="protein sequence ID" value="TQV74641.1"/>
    <property type="molecule type" value="Genomic_DNA"/>
</dbReference>
<dbReference type="Proteomes" id="UP000317839">
    <property type="component" value="Unassembled WGS sequence"/>
</dbReference>
<keyword evidence="1" id="KW-1133">Transmembrane helix</keyword>
<dbReference type="RefSeq" id="WP_142941256.1">
    <property type="nucleotide sequence ID" value="NZ_VIKR01000002.1"/>
</dbReference>
<name>A0A545TBR6_9GAMM</name>
<dbReference type="OrthoDB" id="9914765at2"/>
<keyword evidence="1" id="KW-0472">Membrane</keyword>
<feature type="transmembrane region" description="Helical" evidence="1">
    <location>
        <begin position="12"/>
        <end position="31"/>
    </location>
</feature>
<reference evidence="2 3" key="1">
    <citation type="submission" date="2019-06" db="EMBL/GenBank/DDBJ databases">
        <title>Draft genome of Aliikangiella marina GYP-15.</title>
        <authorList>
            <person name="Wang G."/>
        </authorList>
    </citation>
    <scope>NUCLEOTIDE SEQUENCE [LARGE SCALE GENOMIC DNA]</scope>
    <source>
        <strain evidence="2 3">GYP-15</strain>
    </source>
</reference>
<evidence type="ECO:0000256" key="1">
    <source>
        <dbReference type="SAM" id="Phobius"/>
    </source>
</evidence>